<evidence type="ECO:0000256" key="2">
    <source>
        <dbReference type="ARBA" id="ARBA00008034"/>
    </source>
</evidence>
<dbReference type="SUPFAM" id="SSF81345">
    <property type="entry name" value="ABC transporter involved in vitamin B12 uptake, BtuC"/>
    <property type="match status" value="1"/>
</dbReference>
<dbReference type="GO" id="GO:0043190">
    <property type="term" value="C:ATP-binding cassette (ABC) transporter complex"/>
    <property type="evidence" value="ECO:0007669"/>
    <property type="project" value="InterPro"/>
</dbReference>
<dbReference type="KEGG" id="pnd:Pla175_33320"/>
<sequence length="426" mass="44319">MLEGWNSFDTRAVMLALATNVCCALVGTFLVLRRKSMVGDALSHAVLPGLAVAFLLSGSLGSGFMLLGAVGAGLTATLLTELAERRGGAIADAGLGVVFTSLFALGVLLIKRYISGVHFDIACVYEGSLLSAALDTVHSGPLQGMPTALLTSVPLALGVALLIGLFWKELMITSFDPVLASSMGVGAGLLNYALMGVVSLAAAVSFQTVGSVLVVAMLIIPAATAQFLSNRATRVLGIAVLLSALSTAAGYALSLAWRASPAGSMALAAGGVYAFVALAAPRRGVIAKLVASMSLAARVRGDDLLTRLYRDEEHPGPEGAPHALDWIDRFVRWRLVSQQSIARSAGGYALTPSGRERAGRIVRAHRLWESYLVGEVGLPADHVHEPAHAMEHFLDHGLRQEIEASLGAAATDPHGREIPKDSGAGD</sequence>
<keyword evidence="3 8" id="KW-0813">Transport</keyword>
<dbReference type="AlphaFoldDB" id="A0A518DEM7"/>
<protein>
    <submittedName>
        <fullName evidence="12">Manganese transport system membrane protein MntB</fullName>
    </submittedName>
</protein>
<dbReference type="InterPro" id="IPR001367">
    <property type="entry name" value="Fe_dep_repressor"/>
</dbReference>
<evidence type="ECO:0000256" key="1">
    <source>
        <dbReference type="ARBA" id="ARBA00004651"/>
    </source>
</evidence>
<feature type="region of interest" description="Disordered" evidence="9">
    <location>
        <begin position="407"/>
        <end position="426"/>
    </location>
</feature>
<dbReference type="Pfam" id="PF02742">
    <property type="entry name" value="Fe_dep_repr_C"/>
    <property type="match status" value="1"/>
</dbReference>
<keyword evidence="6 10" id="KW-1133">Transmembrane helix</keyword>
<evidence type="ECO:0000256" key="8">
    <source>
        <dbReference type="RuleBase" id="RU003943"/>
    </source>
</evidence>
<keyword evidence="7 10" id="KW-0472">Membrane</keyword>
<dbReference type="PANTHER" id="PTHR30477:SF8">
    <property type="entry name" value="METAL TRANSPORT SYSTEM MEMBRANE PROTEIN CT_070-RELATED"/>
    <property type="match status" value="1"/>
</dbReference>
<reference evidence="12 13" key="1">
    <citation type="submission" date="2019-02" db="EMBL/GenBank/DDBJ databases">
        <title>Deep-cultivation of Planctomycetes and their phenomic and genomic characterization uncovers novel biology.</title>
        <authorList>
            <person name="Wiegand S."/>
            <person name="Jogler M."/>
            <person name="Boedeker C."/>
            <person name="Pinto D."/>
            <person name="Vollmers J."/>
            <person name="Rivas-Marin E."/>
            <person name="Kohn T."/>
            <person name="Peeters S.H."/>
            <person name="Heuer A."/>
            <person name="Rast P."/>
            <person name="Oberbeckmann S."/>
            <person name="Bunk B."/>
            <person name="Jeske O."/>
            <person name="Meyerdierks A."/>
            <person name="Storesund J.E."/>
            <person name="Kallscheuer N."/>
            <person name="Luecker S."/>
            <person name="Lage O.M."/>
            <person name="Pohl T."/>
            <person name="Merkel B.J."/>
            <person name="Hornburger P."/>
            <person name="Mueller R.-W."/>
            <person name="Bruemmer F."/>
            <person name="Labrenz M."/>
            <person name="Spormann A.M."/>
            <person name="Op den Camp H."/>
            <person name="Overmann J."/>
            <person name="Amann R."/>
            <person name="Jetten M.S.M."/>
            <person name="Mascher T."/>
            <person name="Medema M.H."/>
            <person name="Devos D.P."/>
            <person name="Kaster A.-K."/>
            <person name="Ovreas L."/>
            <person name="Rohde M."/>
            <person name="Galperin M.Y."/>
            <person name="Jogler C."/>
        </authorList>
    </citation>
    <scope>NUCLEOTIDE SEQUENCE [LARGE SCALE GENOMIC DNA]</scope>
    <source>
        <strain evidence="12 13">Pla175</strain>
    </source>
</reference>
<feature type="transmembrane region" description="Helical" evidence="10">
    <location>
        <begin position="44"/>
        <end position="69"/>
    </location>
</feature>
<accession>A0A518DEM7</accession>
<dbReference type="InterPro" id="IPR036421">
    <property type="entry name" value="Fe_dep_repressor_sf"/>
</dbReference>
<dbReference type="InterPro" id="IPR036388">
    <property type="entry name" value="WH-like_DNA-bd_sf"/>
</dbReference>
<dbReference type="RefSeq" id="WP_145287433.1">
    <property type="nucleotide sequence ID" value="NZ_CP036291.1"/>
</dbReference>
<feature type="transmembrane region" description="Helical" evidence="10">
    <location>
        <begin position="12"/>
        <end position="32"/>
    </location>
</feature>
<dbReference type="InterPro" id="IPR037294">
    <property type="entry name" value="ABC_BtuC-like"/>
</dbReference>
<keyword evidence="5 8" id="KW-0812">Transmembrane</keyword>
<evidence type="ECO:0000256" key="7">
    <source>
        <dbReference type="ARBA" id="ARBA00023136"/>
    </source>
</evidence>
<evidence type="ECO:0000256" key="9">
    <source>
        <dbReference type="SAM" id="MobiDB-lite"/>
    </source>
</evidence>
<dbReference type="GO" id="GO:0046983">
    <property type="term" value="F:protein dimerization activity"/>
    <property type="evidence" value="ECO:0007669"/>
    <property type="project" value="InterPro"/>
</dbReference>
<feature type="domain" description="Iron dependent repressor metal binding and dimerisation" evidence="11">
    <location>
        <begin position="351"/>
        <end position="420"/>
    </location>
</feature>
<evidence type="ECO:0000313" key="13">
    <source>
        <dbReference type="Proteomes" id="UP000317429"/>
    </source>
</evidence>
<feature type="transmembrane region" description="Helical" evidence="10">
    <location>
        <begin position="146"/>
        <end position="167"/>
    </location>
</feature>
<keyword evidence="13" id="KW-1185">Reference proteome</keyword>
<dbReference type="EMBL" id="CP036291">
    <property type="protein sequence ID" value="QDU89935.1"/>
    <property type="molecule type" value="Genomic_DNA"/>
</dbReference>
<dbReference type="InterPro" id="IPR001626">
    <property type="entry name" value="ABC_TroCD"/>
</dbReference>
<feature type="transmembrane region" description="Helical" evidence="10">
    <location>
        <begin position="262"/>
        <end position="280"/>
    </location>
</feature>
<feature type="transmembrane region" description="Helical" evidence="10">
    <location>
        <begin position="89"/>
        <end position="110"/>
    </location>
</feature>
<proteinExistence type="inferred from homology"/>
<gene>
    <name evidence="12" type="primary">mntB_2</name>
    <name evidence="12" type="ORF">Pla175_33320</name>
</gene>
<dbReference type="GO" id="GO:0010043">
    <property type="term" value="P:response to zinc ion"/>
    <property type="evidence" value="ECO:0007669"/>
    <property type="project" value="TreeGrafter"/>
</dbReference>
<dbReference type="SUPFAM" id="SSF47979">
    <property type="entry name" value="Iron-dependent repressor protein, dimerization domain"/>
    <property type="match status" value="1"/>
</dbReference>
<dbReference type="PANTHER" id="PTHR30477">
    <property type="entry name" value="ABC-TRANSPORTER METAL-BINDING PROTEIN"/>
    <property type="match status" value="1"/>
</dbReference>
<dbReference type="CDD" id="cd06550">
    <property type="entry name" value="TM_ABC_iron-siderophores_like"/>
    <property type="match status" value="1"/>
</dbReference>
<feature type="transmembrane region" description="Helical" evidence="10">
    <location>
        <begin position="235"/>
        <end position="256"/>
    </location>
</feature>
<dbReference type="GO" id="GO:0055085">
    <property type="term" value="P:transmembrane transport"/>
    <property type="evidence" value="ECO:0007669"/>
    <property type="project" value="InterPro"/>
</dbReference>
<feature type="transmembrane region" description="Helical" evidence="10">
    <location>
        <begin position="179"/>
        <end position="203"/>
    </location>
</feature>
<evidence type="ECO:0000259" key="11">
    <source>
        <dbReference type="Pfam" id="PF02742"/>
    </source>
</evidence>
<comment type="similarity">
    <text evidence="2 8">Belongs to the ABC-3 integral membrane protein family.</text>
</comment>
<dbReference type="Proteomes" id="UP000317429">
    <property type="component" value="Chromosome"/>
</dbReference>
<keyword evidence="4" id="KW-1003">Cell membrane</keyword>
<organism evidence="12 13">
    <name type="scientific">Pirellulimonas nuda</name>
    <dbReference type="NCBI Taxonomy" id="2528009"/>
    <lineage>
        <taxon>Bacteria</taxon>
        <taxon>Pseudomonadati</taxon>
        <taxon>Planctomycetota</taxon>
        <taxon>Planctomycetia</taxon>
        <taxon>Pirellulales</taxon>
        <taxon>Lacipirellulaceae</taxon>
        <taxon>Pirellulimonas</taxon>
    </lineage>
</organism>
<dbReference type="Gene3D" id="1.10.10.10">
    <property type="entry name" value="Winged helix-like DNA-binding domain superfamily/Winged helix DNA-binding domain"/>
    <property type="match status" value="1"/>
</dbReference>
<name>A0A518DEM7_9BACT</name>
<dbReference type="GO" id="GO:0003700">
    <property type="term" value="F:DNA-binding transcription factor activity"/>
    <property type="evidence" value="ECO:0007669"/>
    <property type="project" value="InterPro"/>
</dbReference>
<evidence type="ECO:0000256" key="5">
    <source>
        <dbReference type="ARBA" id="ARBA00022692"/>
    </source>
</evidence>
<dbReference type="InterPro" id="IPR022689">
    <property type="entry name" value="Iron_dep_repressor"/>
</dbReference>
<dbReference type="SMART" id="SM00529">
    <property type="entry name" value="HTH_DTXR"/>
    <property type="match status" value="1"/>
</dbReference>
<dbReference type="GO" id="GO:0046914">
    <property type="term" value="F:transition metal ion binding"/>
    <property type="evidence" value="ECO:0007669"/>
    <property type="project" value="InterPro"/>
</dbReference>
<dbReference type="Gene3D" id="1.10.3470.10">
    <property type="entry name" value="ABC transporter involved in vitamin B12 uptake, BtuC"/>
    <property type="match status" value="1"/>
</dbReference>
<feature type="transmembrane region" description="Helical" evidence="10">
    <location>
        <begin position="209"/>
        <end position="228"/>
    </location>
</feature>
<dbReference type="OrthoDB" id="9788905at2"/>
<evidence type="ECO:0000256" key="4">
    <source>
        <dbReference type="ARBA" id="ARBA00022475"/>
    </source>
</evidence>
<evidence type="ECO:0000256" key="10">
    <source>
        <dbReference type="SAM" id="Phobius"/>
    </source>
</evidence>
<evidence type="ECO:0000256" key="6">
    <source>
        <dbReference type="ARBA" id="ARBA00022989"/>
    </source>
</evidence>
<evidence type="ECO:0000256" key="3">
    <source>
        <dbReference type="ARBA" id="ARBA00022448"/>
    </source>
</evidence>
<dbReference type="Pfam" id="PF00950">
    <property type="entry name" value="ABC-3"/>
    <property type="match status" value="1"/>
</dbReference>
<evidence type="ECO:0000313" key="12">
    <source>
        <dbReference type="EMBL" id="QDU89935.1"/>
    </source>
</evidence>
<comment type="subcellular location">
    <subcellularLocation>
        <location evidence="1 8">Cell membrane</location>
        <topology evidence="1 8">Multi-pass membrane protein</topology>
    </subcellularLocation>
</comment>